<evidence type="ECO:0000256" key="9">
    <source>
        <dbReference type="RuleBase" id="RU003691"/>
    </source>
</evidence>
<gene>
    <name evidence="12" type="ORF">I4I81_12130</name>
</gene>
<dbReference type="EMBL" id="JADQDK010000001">
    <property type="protein sequence ID" value="MBW0135001.1"/>
    <property type="molecule type" value="Genomic_DNA"/>
</dbReference>
<evidence type="ECO:0000256" key="3">
    <source>
        <dbReference type="ARBA" id="ARBA00022630"/>
    </source>
</evidence>
<keyword evidence="6 9" id="KW-0560">Oxidoreductase</keyword>
<dbReference type="Proteomes" id="UP000694287">
    <property type="component" value="Unassembled WGS sequence"/>
</dbReference>
<evidence type="ECO:0000256" key="1">
    <source>
        <dbReference type="ARBA" id="ARBA00001974"/>
    </source>
</evidence>
<comment type="caution">
    <text evidence="12">The sequence shown here is derived from an EMBL/GenBank/DDBJ whole genome shotgun (WGS) entry which is preliminary data.</text>
</comment>
<dbReference type="InterPro" id="IPR001100">
    <property type="entry name" value="Pyr_nuc-diS_OxRdtase"/>
</dbReference>
<dbReference type="InterPro" id="IPR004099">
    <property type="entry name" value="Pyr_nucl-diS_OxRdtase_dimer"/>
</dbReference>
<keyword evidence="13" id="KW-1185">Reference proteome</keyword>
<dbReference type="Pfam" id="PF02852">
    <property type="entry name" value="Pyr_redox_dim"/>
    <property type="match status" value="1"/>
</dbReference>
<evidence type="ECO:0000256" key="8">
    <source>
        <dbReference type="ARBA" id="ARBA00023284"/>
    </source>
</evidence>
<evidence type="ECO:0000256" key="4">
    <source>
        <dbReference type="ARBA" id="ARBA00022827"/>
    </source>
</evidence>
<protein>
    <submittedName>
        <fullName evidence="12">FAD-dependent oxidoreductase</fullName>
    </submittedName>
</protein>
<dbReference type="RefSeq" id="WP_218602617.1">
    <property type="nucleotide sequence ID" value="NZ_JADQDJ010000074.1"/>
</dbReference>
<keyword evidence="8 9" id="KW-0676">Redox-active center</keyword>
<keyword evidence="7" id="KW-1015">Disulfide bond</keyword>
<evidence type="ECO:0000313" key="12">
    <source>
        <dbReference type="EMBL" id="MBW0135001.1"/>
    </source>
</evidence>
<dbReference type="InterPro" id="IPR012999">
    <property type="entry name" value="Pyr_OxRdtase_I_AS"/>
</dbReference>
<evidence type="ECO:0000256" key="2">
    <source>
        <dbReference type="ARBA" id="ARBA00007532"/>
    </source>
</evidence>
<dbReference type="PANTHER" id="PTHR43014:SF2">
    <property type="entry name" value="MERCURIC REDUCTASE"/>
    <property type="match status" value="1"/>
</dbReference>
<dbReference type="PIRSF" id="PIRSF000350">
    <property type="entry name" value="Mercury_reductase_MerA"/>
    <property type="match status" value="1"/>
</dbReference>
<reference evidence="12 13" key="1">
    <citation type="submission" date="2020-11" db="EMBL/GenBank/DDBJ databases">
        <title>Pseudonocardia abyssalis sp. nov. and Pseudonocardia oceani sp. nov., description and phylogenomic analysis of two novel actinomycetes isolated from the deep Southern Ocean.</title>
        <authorList>
            <person name="Parra J."/>
        </authorList>
    </citation>
    <scope>NUCLEOTIDE SEQUENCE [LARGE SCALE GENOMIC DNA]</scope>
    <source>
        <strain evidence="12 13">KRD-168</strain>
    </source>
</reference>
<proteinExistence type="inferred from homology"/>
<keyword evidence="4 9" id="KW-0274">FAD</keyword>
<dbReference type="Pfam" id="PF07992">
    <property type="entry name" value="Pyr_redox_2"/>
    <property type="match status" value="1"/>
</dbReference>
<evidence type="ECO:0000256" key="7">
    <source>
        <dbReference type="ARBA" id="ARBA00023157"/>
    </source>
</evidence>
<comment type="cofactor">
    <cofactor evidence="1">
        <name>FAD</name>
        <dbReference type="ChEBI" id="CHEBI:57692"/>
    </cofactor>
</comment>
<evidence type="ECO:0000256" key="6">
    <source>
        <dbReference type="ARBA" id="ARBA00023002"/>
    </source>
</evidence>
<keyword evidence="5" id="KW-0521">NADP</keyword>
<keyword evidence="3 9" id="KW-0285">Flavoprotein</keyword>
<dbReference type="PROSITE" id="PS00076">
    <property type="entry name" value="PYRIDINE_REDOX_1"/>
    <property type="match status" value="1"/>
</dbReference>
<accession>A0ABS6URW7</accession>
<feature type="domain" description="Pyridine nucleotide-disulphide oxidoreductase dimerisation" evidence="10">
    <location>
        <begin position="345"/>
        <end position="444"/>
    </location>
</feature>
<evidence type="ECO:0000256" key="5">
    <source>
        <dbReference type="ARBA" id="ARBA00022857"/>
    </source>
</evidence>
<organism evidence="12 13">
    <name type="scientific">Pseudonocardia abyssalis</name>
    <dbReference type="NCBI Taxonomy" id="2792008"/>
    <lineage>
        <taxon>Bacteria</taxon>
        <taxon>Bacillati</taxon>
        <taxon>Actinomycetota</taxon>
        <taxon>Actinomycetes</taxon>
        <taxon>Pseudonocardiales</taxon>
        <taxon>Pseudonocardiaceae</taxon>
        <taxon>Pseudonocardia</taxon>
    </lineage>
</organism>
<feature type="domain" description="FAD/NAD(P)-binding" evidence="11">
    <location>
        <begin position="16"/>
        <end position="325"/>
    </location>
</feature>
<dbReference type="InterPro" id="IPR023753">
    <property type="entry name" value="FAD/NAD-binding_dom"/>
</dbReference>
<evidence type="ECO:0000259" key="10">
    <source>
        <dbReference type="Pfam" id="PF02852"/>
    </source>
</evidence>
<dbReference type="PANTHER" id="PTHR43014">
    <property type="entry name" value="MERCURIC REDUCTASE"/>
    <property type="match status" value="1"/>
</dbReference>
<sequence length="487" mass="50324">MTSSALPPPPDGSAWDLLVVGGGTAGLVGARTAASFGASVLMVERDRPGGDCLWTGCVPSKALLAAASAAADARGAARLGVHVDGVRVAFDEVMAHVRAAIATIEPVDSPEAMRAADVVYAAGSARFTGLATAEVDGRRLRFRQALVATGSDPSLPPIPGLAETDPLTSDSVWDLTERPDRLVVLGGGTIGCELGQAFARLGSTVTIVEAADRILGNEDPDAARLVTDGLARDGATVLTGTPVTAVDGAEVVLGDGRRIPADRVLVAVGRRPDTRGLGLDAAGVATDDRGFVAVDAYLRTSNPRIWAAGDVTGHPQFTHVAGVHGSTAASNAVLGVRRAAEVTAVPRVTFTSPEVASVGVPAESDGTTTRTRRHDEVDRAIAEGRTVGFTRLVLDRRGHIVGATVVGPRAGETLAELTLAVHRGLRARDLAGVMHPYPTWGDGPWNAAVAEVREQLAGPVARRATHAATALRRRWLDRGAGSHRSAR</sequence>
<comment type="similarity">
    <text evidence="2 9">Belongs to the class-I pyridine nucleotide-disulfide oxidoreductase family.</text>
</comment>
<evidence type="ECO:0000259" key="11">
    <source>
        <dbReference type="Pfam" id="PF07992"/>
    </source>
</evidence>
<name>A0ABS6URW7_9PSEU</name>
<evidence type="ECO:0000313" key="13">
    <source>
        <dbReference type="Proteomes" id="UP000694287"/>
    </source>
</evidence>